<dbReference type="EMBL" id="FMPI01000016">
    <property type="protein sequence ID" value="SCT24988.1"/>
    <property type="molecule type" value="Genomic_DNA"/>
</dbReference>
<reference evidence="2 4" key="2">
    <citation type="submission" date="2016-09" db="EMBL/GenBank/DDBJ databases">
        <authorList>
            <consortium name="Pathogen Informatics"/>
        </authorList>
    </citation>
    <scope>NUCLEOTIDE SEQUENCE [LARGE SCALE GENOMIC DNA]</scope>
    <source>
        <strain evidence="2 4">82B</strain>
    </source>
</reference>
<organism evidence="2 4">
    <name type="scientific">Staphylococcus caeli</name>
    <dbReference type="NCBI Taxonomy" id="2201815"/>
    <lineage>
        <taxon>Bacteria</taxon>
        <taxon>Bacillati</taxon>
        <taxon>Bacillota</taxon>
        <taxon>Bacilli</taxon>
        <taxon>Bacillales</taxon>
        <taxon>Staphylococcaceae</taxon>
        <taxon>Staphylococcus</taxon>
    </lineage>
</organism>
<evidence type="ECO:0000313" key="4">
    <source>
        <dbReference type="Proteomes" id="UP000095768"/>
    </source>
</evidence>
<gene>
    <name evidence="2" type="ORF">SAMEA2297795_02242</name>
    <name evidence="1" type="ORF">SAMEA2297796_02025</name>
</gene>
<evidence type="ECO:0000313" key="1">
    <source>
        <dbReference type="EMBL" id="SCT24988.1"/>
    </source>
</evidence>
<evidence type="ECO:0000313" key="3">
    <source>
        <dbReference type="Proteomes" id="UP000095412"/>
    </source>
</evidence>
<dbReference type="GO" id="GO:0016787">
    <property type="term" value="F:hydrolase activity"/>
    <property type="evidence" value="ECO:0007669"/>
    <property type="project" value="UniProtKB-KW"/>
</dbReference>
<keyword evidence="3" id="KW-1185">Reference proteome</keyword>
<keyword evidence="2" id="KW-0378">Hydrolase</keyword>
<reference evidence="1 3" key="1">
    <citation type="submission" date="2016-09" db="EMBL/GenBank/DDBJ databases">
        <authorList>
            <consortium name="Pathogen Informatics"/>
            <person name="Sun Q."/>
            <person name="Inoue M."/>
        </authorList>
    </citation>
    <scope>NUCLEOTIDE SEQUENCE [LARGE SCALE GENOMIC DNA]</scope>
    <source>
        <strain evidence="1 3">82C</strain>
    </source>
</reference>
<dbReference type="AlphaFoldDB" id="A0A1D4PPX6"/>
<protein>
    <submittedName>
        <fullName evidence="1 2">Cell wall hydrolase</fullName>
    </submittedName>
</protein>
<dbReference type="Proteomes" id="UP000095412">
    <property type="component" value="Unassembled WGS sequence"/>
</dbReference>
<proteinExistence type="predicted"/>
<name>A0A1D4PPX6_9STAP</name>
<sequence>MGLPSASSRKPRASEVEAWARGQIGKRINIDGRYGAQC</sequence>
<dbReference type="Proteomes" id="UP000095768">
    <property type="component" value="Unassembled WGS sequence"/>
</dbReference>
<accession>A0A1D4PPX6</accession>
<evidence type="ECO:0000313" key="2">
    <source>
        <dbReference type="EMBL" id="SCT31774.1"/>
    </source>
</evidence>
<dbReference type="EMBL" id="FMPG01000012">
    <property type="protein sequence ID" value="SCT31774.1"/>
    <property type="molecule type" value="Genomic_DNA"/>
</dbReference>